<sequence length="77" mass="8676">MATRAINLALPEQDIIDQCKRKDIRISAIEPLRSGGTHLVCLTIEGADAARVVFKKAIIEGAVKRFAFLRHDEVRYR</sequence>
<name>A0A7Y0BQ36_9SPHN</name>
<dbReference type="Proteomes" id="UP000583556">
    <property type="component" value="Unassembled WGS sequence"/>
</dbReference>
<keyword evidence="2" id="KW-1185">Reference proteome</keyword>
<evidence type="ECO:0000313" key="2">
    <source>
        <dbReference type="Proteomes" id="UP000583556"/>
    </source>
</evidence>
<organism evidence="1 2">
    <name type="scientific">Novosphingobium olei</name>
    <dbReference type="NCBI Taxonomy" id="2728851"/>
    <lineage>
        <taxon>Bacteria</taxon>
        <taxon>Pseudomonadati</taxon>
        <taxon>Pseudomonadota</taxon>
        <taxon>Alphaproteobacteria</taxon>
        <taxon>Sphingomonadales</taxon>
        <taxon>Sphingomonadaceae</taxon>
        <taxon>Novosphingobium</taxon>
    </lineage>
</organism>
<dbReference type="AlphaFoldDB" id="A0A7Y0BQ36"/>
<evidence type="ECO:0000313" key="1">
    <source>
        <dbReference type="EMBL" id="NML93871.1"/>
    </source>
</evidence>
<gene>
    <name evidence="1" type="ORF">HHL27_09340</name>
</gene>
<accession>A0A7Y0BQ36</accession>
<proteinExistence type="predicted"/>
<comment type="caution">
    <text evidence="1">The sequence shown here is derived from an EMBL/GenBank/DDBJ whole genome shotgun (WGS) entry which is preliminary data.</text>
</comment>
<protein>
    <submittedName>
        <fullName evidence="1">Uncharacterized protein</fullName>
    </submittedName>
</protein>
<dbReference type="EMBL" id="JABBGM010000003">
    <property type="protein sequence ID" value="NML93871.1"/>
    <property type="molecule type" value="Genomic_DNA"/>
</dbReference>
<reference evidence="1 2" key="1">
    <citation type="submission" date="2020-04" db="EMBL/GenBank/DDBJ databases">
        <title>Novosphingobium sp. TW-4 isolated from soil.</title>
        <authorList>
            <person name="Dahal R.H."/>
            <person name="Chaudhary D.K."/>
        </authorList>
    </citation>
    <scope>NUCLEOTIDE SEQUENCE [LARGE SCALE GENOMIC DNA]</scope>
    <source>
        <strain evidence="1 2">TW-4</strain>
    </source>
</reference>
<dbReference type="RefSeq" id="WP_169493133.1">
    <property type="nucleotide sequence ID" value="NZ_AP029021.1"/>
</dbReference>